<name>A0A5B0PZ87_PUCGR</name>
<reference evidence="2 3" key="1">
    <citation type="submission" date="2019-05" db="EMBL/GenBank/DDBJ databases">
        <title>Emergence of the Ug99 lineage of the wheat stem rust pathogen through somatic hybridization.</title>
        <authorList>
            <person name="Li F."/>
            <person name="Upadhyaya N.M."/>
            <person name="Sperschneider J."/>
            <person name="Matny O."/>
            <person name="Nguyen-Phuc H."/>
            <person name="Mago R."/>
            <person name="Raley C."/>
            <person name="Miller M.E."/>
            <person name="Silverstein K.A.T."/>
            <person name="Henningsen E."/>
            <person name="Hirsch C.D."/>
            <person name="Visser B."/>
            <person name="Pretorius Z.A."/>
            <person name="Steffenson B.J."/>
            <person name="Schwessinger B."/>
            <person name="Dodds P.N."/>
            <person name="Figueroa M."/>
        </authorList>
    </citation>
    <scope>NUCLEOTIDE SEQUENCE [LARGE SCALE GENOMIC DNA]</scope>
    <source>
        <strain evidence="2">21-0</strain>
    </source>
</reference>
<dbReference type="Proteomes" id="UP000324748">
    <property type="component" value="Unassembled WGS sequence"/>
</dbReference>
<accession>A0A5B0PZ87</accession>
<comment type="caution">
    <text evidence="2">The sequence shown here is derived from an EMBL/GenBank/DDBJ whole genome shotgun (WGS) entry which is preliminary data.</text>
</comment>
<sequence>MVCIPASHRKLNLSFLGHTTRTKYSFYTPKYSRLLIQPGKACDGLENMWNCRIQASKNESQFYMLKEGLQLQSTHKLDLITYSPLIHTRNRHKSPIKT</sequence>
<evidence type="ECO:0000313" key="1">
    <source>
        <dbReference type="EMBL" id="KAA1080492.1"/>
    </source>
</evidence>
<protein>
    <submittedName>
        <fullName evidence="2">Uncharacterized protein</fullName>
    </submittedName>
</protein>
<dbReference type="EMBL" id="VSWC01000131">
    <property type="protein sequence ID" value="KAA1080492.1"/>
    <property type="molecule type" value="Genomic_DNA"/>
</dbReference>
<evidence type="ECO:0000313" key="3">
    <source>
        <dbReference type="Proteomes" id="UP000324748"/>
    </source>
</evidence>
<proteinExistence type="predicted"/>
<organism evidence="2 3">
    <name type="scientific">Puccinia graminis f. sp. tritici</name>
    <dbReference type="NCBI Taxonomy" id="56615"/>
    <lineage>
        <taxon>Eukaryota</taxon>
        <taxon>Fungi</taxon>
        <taxon>Dikarya</taxon>
        <taxon>Basidiomycota</taxon>
        <taxon>Pucciniomycotina</taxon>
        <taxon>Pucciniomycetes</taxon>
        <taxon>Pucciniales</taxon>
        <taxon>Pucciniaceae</taxon>
        <taxon>Puccinia</taxon>
    </lineage>
</organism>
<keyword evidence="3" id="KW-1185">Reference proteome</keyword>
<dbReference type="EMBL" id="VSWC01000040">
    <property type="protein sequence ID" value="KAA1106222.1"/>
    <property type="molecule type" value="Genomic_DNA"/>
</dbReference>
<gene>
    <name evidence="1" type="ORF">PGT21_009270</name>
    <name evidence="2" type="ORF">PGT21_031255</name>
</gene>
<dbReference type="AlphaFoldDB" id="A0A5B0PZ87"/>
<evidence type="ECO:0000313" key="2">
    <source>
        <dbReference type="EMBL" id="KAA1106222.1"/>
    </source>
</evidence>